<evidence type="ECO:0000256" key="1">
    <source>
        <dbReference type="ARBA" id="ARBA00006115"/>
    </source>
</evidence>
<evidence type="ECO:0000313" key="11">
    <source>
        <dbReference type="EMBL" id="MBB4148347.1"/>
    </source>
</evidence>
<keyword evidence="11" id="KW-0413">Isomerase</keyword>
<comment type="similarity">
    <text evidence="1 8">Belongs to the mannose-6-phosphate isomerase type 2 family.</text>
</comment>
<dbReference type="PANTHER" id="PTHR46390">
    <property type="entry name" value="MANNOSE-1-PHOSPHATE GUANYLYLTRANSFERASE"/>
    <property type="match status" value="1"/>
</dbReference>
<dbReference type="InterPro" id="IPR054566">
    <property type="entry name" value="ManC/GMP-like_b-helix"/>
</dbReference>
<dbReference type="InterPro" id="IPR005835">
    <property type="entry name" value="NTP_transferase_dom"/>
</dbReference>
<dbReference type="GO" id="GO:0000271">
    <property type="term" value="P:polysaccharide biosynthetic process"/>
    <property type="evidence" value="ECO:0007669"/>
    <property type="project" value="InterPro"/>
</dbReference>
<evidence type="ECO:0000313" key="12">
    <source>
        <dbReference type="Proteomes" id="UP000590524"/>
    </source>
</evidence>
<dbReference type="GO" id="GO:0004475">
    <property type="term" value="F:mannose-1-phosphate guanylyltransferase (GTP) activity"/>
    <property type="evidence" value="ECO:0007669"/>
    <property type="project" value="UniProtKB-EC"/>
</dbReference>
<dbReference type="GO" id="GO:0016853">
    <property type="term" value="F:isomerase activity"/>
    <property type="evidence" value="ECO:0007669"/>
    <property type="project" value="UniProtKB-KW"/>
</dbReference>
<reference evidence="11 12" key="1">
    <citation type="submission" date="2020-08" db="EMBL/GenBank/DDBJ databases">
        <title>Genomic Encyclopedia of Type Strains, Phase IV (KMG-IV): sequencing the most valuable type-strain genomes for metagenomic binning, comparative biology and taxonomic classification.</title>
        <authorList>
            <person name="Goeker M."/>
        </authorList>
    </citation>
    <scope>NUCLEOTIDE SEQUENCE [LARGE SCALE GENOMIC DNA]</scope>
    <source>
        <strain evidence="11 12">DSM 19371</strain>
    </source>
</reference>
<evidence type="ECO:0000256" key="8">
    <source>
        <dbReference type="RuleBase" id="RU004190"/>
    </source>
</evidence>
<sequence>MTNGGPMIQPLILSGGSGTRLWPMSRPEKPKQLLSLTQAETMLQLTVRRVDPQMGFAPPILVANAQHADMITAQLAHVGVDDATLILEPVARNTAAAIALGALAAPSKDSLLLVMPSDHVIADLPAFHQAVERARALAIAGWLVTFGIEAETAETGYGYIRMAHVLSPGVRAVEHFVEKPDLARATAMLAEGGYCWNAGIFLFRADMYLDQLREHAPAILAAAGEAMRQAQRQAGRILPDSAAFAHAPSQSVDYAIMEQAKAVACAPVRCGWSDVGSWDMLHQISASDTAGNSIQGNVLAIDTQNCLIRGGEINVALLGISDLIVVVHANDLLIMPRGQSQNVRQIIDRLAGNGTP</sequence>
<dbReference type="GO" id="GO:0009298">
    <property type="term" value="P:GDP-mannose biosynthetic process"/>
    <property type="evidence" value="ECO:0007669"/>
    <property type="project" value="TreeGrafter"/>
</dbReference>
<dbReference type="Pfam" id="PF00483">
    <property type="entry name" value="NTP_transferase"/>
    <property type="match status" value="1"/>
</dbReference>
<protein>
    <recommendedName>
        <fullName evidence="2">mannose-1-phosphate guanylyltransferase</fullName>
        <ecNumber evidence="2">2.7.7.13</ecNumber>
    </recommendedName>
</protein>
<keyword evidence="6" id="KW-0342">GTP-binding</keyword>
<evidence type="ECO:0000259" key="9">
    <source>
        <dbReference type="Pfam" id="PF00483"/>
    </source>
</evidence>
<dbReference type="SUPFAM" id="SSF159283">
    <property type="entry name" value="Guanosine diphospho-D-mannose pyrophosphorylase/mannose-6-phosphate isomerase linker domain"/>
    <property type="match status" value="1"/>
</dbReference>
<dbReference type="InterPro" id="IPR029044">
    <property type="entry name" value="Nucleotide-diphossugar_trans"/>
</dbReference>
<dbReference type="AlphaFoldDB" id="A0A7W6PWJ9"/>
<evidence type="ECO:0000256" key="5">
    <source>
        <dbReference type="ARBA" id="ARBA00022741"/>
    </source>
</evidence>
<dbReference type="NCBIfam" id="TIGR01479">
    <property type="entry name" value="GMP_PMI"/>
    <property type="match status" value="1"/>
</dbReference>
<organism evidence="11 12">
    <name type="scientific">Sphingobium scionense</name>
    <dbReference type="NCBI Taxonomy" id="1404341"/>
    <lineage>
        <taxon>Bacteria</taxon>
        <taxon>Pseudomonadati</taxon>
        <taxon>Pseudomonadota</taxon>
        <taxon>Alphaproteobacteria</taxon>
        <taxon>Sphingomonadales</taxon>
        <taxon>Sphingomonadaceae</taxon>
        <taxon>Sphingobium</taxon>
    </lineage>
</organism>
<keyword evidence="3 11" id="KW-0808">Transferase</keyword>
<dbReference type="SUPFAM" id="SSF53448">
    <property type="entry name" value="Nucleotide-diphospho-sugar transferases"/>
    <property type="match status" value="1"/>
</dbReference>
<dbReference type="PANTHER" id="PTHR46390:SF1">
    <property type="entry name" value="MANNOSE-1-PHOSPHATE GUANYLYLTRANSFERASE"/>
    <property type="match status" value="1"/>
</dbReference>
<gene>
    <name evidence="11" type="ORF">GGQ90_002126</name>
</gene>
<dbReference type="EMBL" id="JACIEU010000007">
    <property type="protein sequence ID" value="MBB4148347.1"/>
    <property type="molecule type" value="Genomic_DNA"/>
</dbReference>
<dbReference type="Gene3D" id="3.90.550.10">
    <property type="entry name" value="Spore Coat Polysaccharide Biosynthesis Protein SpsA, Chain A"/>
    <property type="match status" value="1"/>
</dbReference>
<dbReference type="InterPro" id="IPR006375">
    <property type="entry name" value="Man1P_GuaTrfase/Man6P_Isoase"/>
</dbReference>
<accession>A0A7W6PWJ9</accession>
<dbReference type="GO" id="GO:0005525">
    <property type="term" value="F:GTP binding"/>
    <property type="evidence" value="ECO:0007669"/>
    <property type="project" value="UniProtKB-KW"/>
</dbReference>
<keyword evidence="4 11" id="KW-0548">Nucleotidyltransferase</keyword>
<keyword evidence="12" id="KW-1185">Reference proteome</keyword>
<dbReference type="InterPro" id="IPR049577">
    <property type="entry name" value="GMPP_N"/>
</dbReference>
<dbReference type="Pfam" id="PF22640">
    <property type="entry name" value="ManC_GMP_beta-helix"/>
    <property type="match status" value="1"/>
</dbReference>
<dbReference type="EC" id="2.7.7.13" evidence="2"/>
<dbReference type="InterPro" id="IPR051161">
    <property type="entry name" value="Mannose-6P_isomerase_type2"/>
</dbReference>
<feature type="domain" description="MannoseP isomerase/GMP-like beta-helix" evidence="10">
    <location>
        <begin position="296"/>
        <end position="350"/>
    </location>
</feature>
<evidence type="ECO:0000256" key="6">
    <source>
        <dbReference type="ARBA" id="ARBA00023134"/>
    </source>
</evidence>
<proteinExistence type="inferred from homology"/>
<keyword evidence="5" id="KW-0547">Nucleotide-binding</keyword>
<comment type="catalytic activity">
    <reaction evidence="7">
        <text>alpha-D-mannose 1-phosphate + GTP + H(+) = GDP-alpha-D-mannose + diphosphate</text>
        <dbReference type="Rhea" id="RHEA:15229"/>
        <dbReference type="ChEBI" id="CHEBI:15378"/>
        <dbReference type="ChEBI" id="CHEBI:33019"/>
        <dbReference type="ChEBI" id="CHEBI:37565"/>
        <dbReference type="ChEBI" id="CHEBI:57527"/>
        <dbReference type="ChEBI" id="CHEBI:58409"/>
        <dbReference type="EC" id="2.7.7.13"/>
    </reaction>
</comment>
<evidence type="ECO:0000259" key="10">
    <source>
        <dbReference type="Pfam" id="PF22640"/>
    </source>
</evidence>
<evidence type="ECO:0000256" key="3">
    <source>
        <dbReference type="ARBA" id="ARBA00022679"/>
    </source>
</evidence>
<comment type="caution">
    <text evidence="11">The sequence shown here is derived from an EMBL/GenBank/DDBJ whole genome shotgun (WGS) entry which is preliminary data.</text>
</comment>
<dbReference type="Proteomes" id="UP000590524">
    <property type="component" value="Unassembled WGS sequence"/>
</dbReference>
<dbReference type="CDD" id="cd02509">
    <property type="entry name" value="GDP-M1P_Guanylyltransferase"/>
    <property type="match status" value="1"/>
</dbReference>
<dbReference type="FunFam" id="3.90.550.10:FF:000046">
    <property type="entry name" value="Mannose-1-phosphate guanylyltransferase (GDP)"/>
    <property type="match status" value="1"/>
</dbReference>
<feature type="domain" description="Nucleotidyl transferase" evidence="9">
    <location>
        <begin position="10"/>
        <end position="289"/>
    </location>
</feature>
<evidence type="ECO:0000256" key="7">
    <source>
        <dbReference type="ARBA" id="ARBA00047343"/>
    </source>
</evidence>
<evidence type="ECO:0000256" key="4">
    <source>
        <dbReference type="ARBA" id="ARBA00022695"/>
    </source>
</evidence>
<evidence type="ECO:0000256" key="2">
    <source>
        <dbReference type="ARBA" id="ARBA00012387"/>
    </source>
</evidence>
<name>A0A7W6PWJ9_9SPHN</name>
<dbReference type="RefSeq" id="WP_188082095.1">
    <property type="nucleotide sequence ID" value="NZ_JACIEU010000007.1"/>
</dbReference>